<feature type="domain" description="Methyltransferase FkbM" evidence="1">
    <location>
        <begin position="35"/>
        <end position="193"/>
    </location>
</feature>
<dbReference type="AlphaFoldDB" id="A0A0N5AA67"/>
<dbReference type="WBParaSite" id="SMUV_0000103401-mRNA-1">
    <property type="protein sequence ID" value="SMUV_0000103401-mRNA-1"/>
    <property type="gene ID" value="SMUV_0000103401"/>
</dbReference>
<evidence type="ECO:0000313" key="2">
    <source>
        <dbReference type="Proteomes" id="UP000046393"/>
    </source>
</evidence>
<proteinExistence type="predicted"/>
<protein>
    <submittedName>
        <fullName evidence="3">Methyltransf_21 domain-containing protein</fullName>
    </submittedName>
</protein>
<dbReference type="InterPro" id="IPR006342">
    <property type="entry name" value="FkbM_mtfrase"/>
</dbReference>
<evidence type="ECO:0000259" key="1">
    <source>
        <dbReference type="Pfam" id="PF05050"/>
    </source>
</evidence>
<dbReference type="STRING" id="451379.A0A0N5AA67"/>
<keyword evidence="2" id="KW-1185">Reference proteome</keyword>
<reference evidence="3" key="1">
    <citation type="submission" date="2017-02" db="UniProtKB">
        <authorList>
            <consortium name="WormBaseParasite"/>
        </authorList>
    </citation>
    <scope>IDENTIFICATION</scope>
</reference>
<dbReference type="Pfam" id="PF05050">
    <property type="entry name" value="Methyltransf_21"/>
    <property type="match status" value="1"/>
</dbReference>
<dbReference type="PANTHER" id="PTHR22989:SF20">
    <property type="entry name" value="USP DOMAIN-CONTAINING PROTEIN"/>
    <property type="match status" value="1"/>
</dbReference>
<accession>A0A0N5AA67</accession>
<dbReference type="PANTHER" id="PTHR22989">
    <property type="entry name" value="UNCHARACTERIZED DUF13 C.ELEGANS"/>
    <property type="match status" value="1"/>
</dbReference>
<organism evidence="2 3">
    <name type="scientific">Syphacia muris</name>
    <dbReference type="NCBI Taxonomy" id="451379"/>
    <lineage>
        <taxon>Eukaryota</taxon>
        <taxon>Metazoa</taxon>
        <taxon>Ecdysozoa</taxon>
        <taxon>Nematoda</taxon>
        <taxon>Chromadorea</taxon>
        <taxon>Rhabditida</taxon>
        <taxon>Spirurina</taxon>
        <taxon>Oxyuridomorpha</taxon>
        <taxon>Oxyuroidea</taxon>
        <taxon>Oxyuridae</taxon>
        <taxon>Syphacia</taxon>
    </lineage>
</organism>
<sequence>MRECEDNYYDFLSFPLQVLPNVKEVKHARMPVRQLKEYEKCIVTIFGIGKNLAAETALRQLYPSKCHFYGLDPSPDPNKKLLESINGTYYQAAIASKFSMKDAVLLTNNGYKHFTIKHEALEDYLKNQLEKTDIIDWASVDIEGGEVELFPSFLRGGTFDKLNITICQLNMELHLEKDKPNDNAAIYEFLHDATIEKRYMFMKVARPYFNRITYYAVNIKDPNCVNRYVKNDLYWL</sequence>
<name>A0A0N5AA67_9BILA</name>
<dbReference type="Proteomes" id="UP000046393">
    <property type="component" value="Unplaced"/>
</dbReference>
<evidence type="ECO:0000313" key="3">
    <source>
        <dbReference type="WBParaSite" id="SMUV_0000103401-mRNA-1"/>
    </source>
</evidence>